<evidence type="ECO:0000313" key="7">
    <source>
        <dbReference type="Proteomes" id="UP000298616"/>
    </source>
</evidence>
<dbReference type="PANTHER" id="PTHR42776">
    <property type="entry name" value="SERINE PEPTIDASE S9 FAMILY MEMBER"/>
    <property type="match status" value="1"/>
</dbReference>
<dbReference type="Proteomes" id="UP000298616">
    <property type="component" value="Chromosome"/>
</dbReference>
<dbReference type="AlphaFoldDB" id="A0A4D7K842"/>
<feature type="chain" id="PRO_5020662024" evidence="3">
    <location>
        <begin position="19"/>
        <end position="679"/>
    </location>
</feature>
<dbReference type="PANTHER" id="PTHR42776:SF27">
    <property type="entry name" value="DIPEPTIDYL PEPTIDASE FAMILY MEMBER 6"/>
    <property type="match status" value="1"/>
</dbReference>
<dbReference type="GO" id="GO:0006508">
    <property type="term" value="P:proteolysis"/>
    <property type="evidence" value="ECO:0007669"/>
    <property type="project" value="InterPro"/>
</dbReference>
<evidence type="ECO:0000259" key="4">
    <source>
        <dbReference type="Pfam" id="PF00326"/>
    </source>
</evidence>
<evidence type="ECO:0000313" key="6">
    <source>
        <dbReference type="EMBL" id="QCK16904.1"/>
    </source>
</evidence>
<dbReference type="Pfam" id="PF07676">
    <property type="entry name" value="PD40"/>
    <property type="match status" value="2"/>
</dbReference>
<feature type="domain" description="Peptidase S9 prolyl oligopeptidase catalytic" evidence="4">
    <location>
        <begin position="462"/>
        <end position="667"/>
    </location>
</feature>
<gene>
    <name evidence="6" type="ORF">DCC35_20280</name>
</gene>
<dbReference type="SUPFAM" id="SSF53474">
    <property type="entry name" value="alpha/beta-Hydrolases"/>
    <property type="match status" value="1"/>
</dbReference>
<dbReference type="Pfam" id="PF00930">
    <property type="entry name" value="DPPIV_N"/>
    <property type="match status" value="1"/>
</dbReference>
<dbReference type="InterPro" id="IPR002469">
    <property type="entry name" value="Peptidase_S9B_N"/>
</dbReference>
<name>A0A4D7K842_9BACT</name>
<dbReference type="Gene3D" id="2.120.10.30">
    <property type="entry name" value="TolB, C-terminal domain"/>
    <property type="match status" value="1"/>
</dbReference>
<dbReference type="InterPro" id="IPR001375">
    <property type="entry name" value="Peptidase_S9_cat"/>
</dbReference>
<accession>A0A4D7K842</accession>
<dbReference type="SUPFAM" id="SSF82171">
    <property type="entry name" value="DPP6 N-terminal domain-like"/>
    <property type="match status" value="1"/>
</dbReference>
<keyword evidence="1" id="KW-0378">Hydrolase</keyword>
<sequence>MKLLYITLSFLMSLTVFGQNSAVLEPIDIFDLEYVSSPTISTDGDKIIYIRNSKDIMSDRGVSNLWIVKTDGSNHYPLTTGNHTNSSPVLSPDGNKLAYVSNKSGKSQIHMMWLDKDIQFQLTNLQKSPSRLTWSPDGKYIAFQMFVDKKPKRMVELPPKPKGADWASSAIYIDEMVYRRDGSGYVKPGSSQVFVISTNGGTPRQITSGDVDHTGMMSWSKDSKYLFLSANHDDDREFNPLDSEIYRISVADGSNTALTDRYGPDTSPIVSPDGSKIAYLGYDDKKLGYHNSLIYVMNIDGSSSEMIETNLDNSIYNIQWSGNDRIYFLYDEEGNTKVASTNLNGKYRDEINNVGGLSLGRPYSGGDFSVSEEGIVAFTYSTPDHPADLAVYDKELNRITRLNEDLFNYKQLGEVEEIWYKSSHDGKEIQGWICKPPNFDPSKKYPLILEIHGGPFTNYGNRFSTEVQLYAAAGYVVLYTNPRGSTSYGADFANTIHHNYPSNDYEDLMSGVDAVIEKGYVDENRLFVTGGSGGGVLTAWIVGKTDRFRAAVVAKPVINWYSHTLSADNPVFFTEYWFPGKPWEVPEEYMKRSPISLVGNVTTPTMLLTGENDYRTPISESEQYYAALKLNKVPSALVRIQEASHGIAAKPSNLINKVVYILGWFEKFDVSEENLNNEK</sequence>
<organism evidence="6 7">
    <name type="scientific">Mangrovivirga cuniculi</name>
    <dbReference type="NCBI Taxonomy" id="2715131"/>
    <lineage>
        <taxon>Bacteria</taxon>
        <taxon>Pseudomonadati</taxon>
        <taxon>Bacteroidota</taxon>
        <taxon>Cytophagia</taxon>
        <taxon>Cytophagales</taxon>
        <taxon>Mangrovivirgaceae</taxon>
        <taxon>Mangrovivirga</taxon>
    </lineage>
</organism>
<dbReference type="InterPro" id="IPR029058">
    <property type="entry name" value="AB_hydrolase_fold"/>
</dbReference>
<keyword evidence="2" id="KW-0645">Protease</keyword>
<dbReference type="Pfam" id="PF00326">
    <property type="entry name" value="Peptidase_S9"/>
    <property type="match status" value="1"/>
</dbReference>
<evidence type="ECO:0000259" key="5">
    <source>
        <dbReference type="Pfam" id="PF00930"/>
    </source>
</evidence>
<dbReference type="Gene3D" id="3.40.50.1820">
    <property type="entry name" value="alpha/beta hydrolase"/>
    <property type="match status" value="1"/>
</dbReference>
<reference evidence="6 7" key="1">
    <citation type="submission" date="2018-04" db="EMBL/GenBank/DDBJ databases">
        <title>Complete genome uncultured novel isolate.</title>
        <authorList>
            <person name="Merlino G."/>
        </authorList>
    </citation>
    <scope>NUCLEOTIDE SEQUENCE [LARGE SCALE GENOMIC DNA]</scope>
    <source>
        <strain evidence="7">R1DC9</strain>
    </source>
</reference>
<proteinExistence type="predicted"/>
<feature type="domain" description="Dipeptidylpeptidase IV N-terminal" evidence="5">
    <location>
        <begin position="187"/>
        <end position="277"/>
    </location>
</feature>
<dbReference type="GO" id="GO:0004252">
    <property type="term" value="F:serine-type endopeptidase activity"/>
    <property type="evidence" value="ECO:0007669"/>
    <property type="project" value="TreeGrafter"/>
</dbReference>
<evidence type="ECO:0000256" key="2">
    <source>
        <dbReference type="ARBA" id="ARBA00022825"/>
    </source>
</evidence>
<evidence type="ECO:0000256" key="1">
    <source>
        <dbReference type="ARBA" id="ARBA00022801"/>
    </source>
</evidence>
<dbReference type="RefSeq" id="WP_137092498.1">
    <property type="nucleotide sequence ID" value="NZ_CP028923.1"/>
</dbReference>
<dbReference type="InterPro" id="IPR011659">
    <property type="entry name" value="WD40"/>
</dbReference>
<dbReference type="OrthoDB" id="9812921at2"/>
<keyword evidence="2" id="KW-0720">Serine protease</keyword>
<keyword evidence="3" id="KW-0732">Signal</keyword>
<dbReference type="InterPro" id="IPR011042">
    <property type="entry name" value="6-blade_b-propeller_TolB-like"/>
</dbReference>
<feature type="signal peptide" evidence="3">
    <location>
        <begin position="1"/>
        <end position="18"/>
    </location>
</feature>
<keyword evidence="7" id="KW-1185">Reference proteome</keyword>
<protein>
    <submittedName>
        <fullName evidence="6">Peptidase S9 family protein</fullName>
    </submittedName>
</protein>
<dbReference type="EMBL" id="CP028923">
    <property type="protein sequence ID" value="QCK16904.1"/>
    <property type="molecule type" value="Genomic_DNA"/>
</dbReference>
<evidence type="ECO:0000256" key="3">
    <source>
        <dbReference type="SAM" id="SignalP"/>
    </source>
</evidence>
<dbReference type="Gene3D" id="2.120.10.60">
    <property type="entry name" value="Tricorn protease N-terminal domain"/>
    <property type="match status" value="1"/>
</dbReference>
<dbReference type="KEGG" id="fpf:DCC35_20280"/>